<accession>A0AA89AVY1</accession>
<reference evidence="1" key="1">
    <citation type="submission" date="2022-12" db="EMBL/GenBank/DDBJ databases">
        <title>Draft genome assemblies for two species of Escallonia (Escalloniales).</title>
        <authorList>
            <person name="Chanderbali A."/>
            <person name="Dervinis C."/>
            <person name="Anghel I."/>
            <person name="Soltis D."/>
            <person name="Soltis P."/>
            <person name="Zapata F."/>
        </authorList>
    </citation>
    <scope>NUCLEOTIDE SEQUENCE</scope>
    <source>
        <strain evidence="1">UCBG64.0493</strain>
        <tissue evidence="1">Leaf</tissue>
    </source>
</reference>
<gene>
    <name evidence="1" type="ORF">RJ639_005538</name>
</gene>
<evidence type="ECO:0000313" key="2">
    <source>
        <dbReference type="Proteomes" id="UP001188597"/>
    </source>
</evidence>
<name>A0AA89AVY1_9ASTE</name>
<sequence>MPLSRFRTVKRSCSANLDECFHEEPSNHVEDLAQMLEVSAYDENEQACRENKTTSTMELSTSEHRSVEDCKISFLQSKLDLLEPRMLGIKPELPDWAERDALKWASMEWKANKVDLPVSLRMIKKKQRWKKGLKNLGELESCPVRKAFSSMVFIILELHSYALHMREVLSYDDLKEIIAKVHGEMHASFVWLFQHVFSHTPALMFNVMILLANFSIHSTAHNIDVIVPPIVGSPSGITTKAEQNQQYLQVDSSVSKLDLVMGNNGGTTKVHPVAGGIADEDGNLSSTSLSMQYANVVPDGSHWVSYEELSSAVEVNLWRSMVHESTKMQSTSDDVVLDHDIKRFLVAPVNVEIEPDDYVDYFRTDLLYQKCISQEPNSPLLLCNYAQFLHLVAHDYGRAEECFKRAIQVKPPDAESLSQYANFLWKVKKDLWGAEERYLQALAAEPDNPYHASRYASFLWITGGDETCFPLNTSSSIKQ</sequence>
<dbReference type="PANTHER" id="PTHR26312:SF176">
    <property type="entry name" value="TETRATRICOPEPTIDE-LIKE HELICAL DOMAIN-CONTAINING PROTEIN-RELATED"/>
    <property type="match status" value="1"/>
</dbReference>
<keyword evidence="2" id="KW-1185">Reference proteome</keyword>
<dbReference type="InterPro" id="IPR011990">
    <property type="entry name" value="TPR-like_helical_dom_sf"/>
</dbReference>
<proteinExistence type="predicted"/>
<dbReference type="AlphaFoldDB" id="A0AA89AVY1"/>
<dbReference type="SUPFAM" id="SSF48452">
    <property type="entry name" value="TPR-like"/>
    <property type="match status" value="1"/>
</dbReference>
<evidence type="ECO:0000313" key="1">
    <source>
        <dbReference type="EMBL" id="KAK3017250.1"/>
    </source>
</evidence>
<comment type="caution">
    <text evidence="1">The sequence shown here is derived from an EMBL/GenBank/DDBJ whole genome shotgun (WGS) entry which is preliminary data.</text>
</comment>
<dbReference type="PANTHER" id="PTHR26312">
    <property type="entry name" value="TETRATRICOPEPTIDE REPEAT PROTEIN 5"/>
    <property type="match status" value="1"/>
</dbReference>
<organism evidence="1 2">
    <name type="scientific">Escallonia herrerae</name>
    <dbReference type="NCBI Taxonomy" id="1293975"/>
    <lineage>
        <taxon>Eukaryota</taxon>
        <taxon>Viridiplantae</taxon>
        <taxon>Streptophyta</taxon>
        <taxon>Embryophyta</taxon>
        <taxon>Tracheophyta</taxon>
        <taxon>Spermatophyta</taxon>
        <taxon>Magnoliopsida</taxon>
        <taxon>eudicotyledons</taxon>
        <taxon>Gunneridae</taxon>
        <taxon>Pentapetalae</taxon>
        <taxon>asterids</taxon>
        <taxon>campanulids</taxon>
        <taxon>Escalloniales</taxon>
        <taxon>Escalloniaceae</taxon>
        <taxon>Escallonia</taxon>
    </lineage>
</organism>
<dbReference type="Gene3D" id="1.25.40.10">
    <property type="entry name" value="Tetratricopeptide repeat domain"/>
    <property type="match status" value="1"/>
</dbReference>
<protein>
    <submittedName>
        <fullName evidence="1">Uncharacterized protein</fullName>
    </submittedName>
</protein>
<dbReference type="Proteomes" id="UP001188597">
    <property type="component" value="Unassembled WGS sequence"/>
</dbReference>
<dbReference type="EMBL" id="JAVXUP010001015">
    <property type="protein sequence ID" value="KAK3017250.1"/>
    <property type="molecule type" value="Genomic_DNA"/>
</dbReference>